<dbReference type="EC" id="6.1.1.4" evidence="2"/>
<accession>A0A4V0ZAF6</accession>
<dbReference type="PROSITE" id="PS00178">
    <property type="entry name" value="AA_TRNA_LIGASE_I"/>
    <property type="match status" value="1"/>
</dbReference>
<evidence type="ECO:0000256" key="7">
    <source>
        <dbReference type="ARBA" id="ARBA00022917"/>
    </source>
</evidence>
<dbReference type="FunFam" id="3.40.50.620:FF:000003">
    <property type="entry name" value="Leucine--tRNA ligase"/>
    <property type="match status" value="1"/>
</dbReference>
<dbReference type="InterPro" id="IPR014729">
    <property type="entry name" value="Rossmann-like_a/b/a_fold"/>
</dbReference>
<dbReference type="FunFam" id="1.10.730.10:FF:000002">
    <property type="entry name" value="Leucine--tRNA ligase"/>
    <property type="match status" value="1"/>
</dbReference>
<dbReference type="InterPro" id="IPR001412">
    <property type="entry name" value="aa-tRNA-synth_I_CS"/>
</dbReference>
<dbReference type="EMBL" id="CP034841">
    <property type="protein sequence ID" value="QBF34532.1"/>
    <property type="molecule type" value="Genomic_DNA"/>
</dbReference>
<organism evidence="12 13">
    <name type="scientific">Mycoplasmopsis phocirhinis</name>
    <dbReference type="NCBI Taxonomy" id="142650"/>
    <lineage>
        <taxon>Bacteria</taxon>
        <taxon>Bacillati</taxon>
        <taxon>Mycoplasmatota</taxon>
        <taxon>Mycoplasmoidales</taxon>
        <taxon>Metamycoplasmataceae</taxon>
        <taxon>Mycoplasmopsis</taxon>
    </lineage>
</organism>
<reference evidence="12 13" key="1">
    <citation type="submission" date="2019-01" db="EMBL/GenBank/DDBJ databases">
        <title>Complete sequence and annotation of the Mycoplasma phocirhinis strain 852T genome.</title>
        <authorList>
            <person name="Frasca S.Jr."/>
            <person name="Kutish G.F."/>
            <person name="Castellanos Gell J."/>
            <person name="Michaels D.L."/>
            <person name="Brown D.R."/>
        </authorList>
    </citation>
    <scope>NUCLEOTIDE SEQUENCE [LARGE SCALE GENOMIC DNA]</scope>
    <source>
        <strain evidence="12 13">852</strain>
    </source>
</reference>
<dbReference type="GO" id="GO:0006429">
    <property type="term" value="P:leucyl-tRNA aminoacylation"/>
    <property type="evidence" value="ECO:0007669"/>
    <property type="project" value="InterPro"/>
</dbReference>
<sequence length="781" mass="91216">MIKKFNYNQHDIELKWQKYWDNTQYSIPSDDFNLPKKYILSMFPYPSGNIHMGHVRNYSISDVLARYYRRKGFNVLHPFGWDAFGLPAENAAIKNGIHPKKWTYENIAKMNPQLKRLGISFAWGDHEVITSDIQYTKWEQMLFIEMWQKGLVYRKKSPLNWCENDQTVLANEQVINGFCWRCDQKVVQKEMEQYFLKIRDYADELQSDLDSLKTHWPEKVLTMQKRWIGLERGYKTNFDIIANEKKIDTISVFVKDIQQLKTFNFLALSATHPLIQKLIKLGLITQQNIDFIEKIKSNASAKDFSQRLCLKLDVKAISNLNTHKYQVVVSDFASVGGGDRYILVDVNKSKTHQQFALKNNLIIEQNEFDININNLQKDTQMNLKDWGISRQRYWGAPIPMIHCERCGVIPELIENLPVALPDDVDFTKPGNPLQTNQKWLNIKCYQCGSKARRETDTFDTFFESSWYFLRYTVPPKLRNKLAIDSISSRYWNQVDEYIGGIEHAILHLLYARFFNKVLADLGYIDFREPFANLLTQGMVLKDGAKMSKSKGNIVSPNEAIAQYNADTLRLFILFAAPPEKELEWSTSGIEGSNKFIQKLIEKASKLNVVKFDNIDLDQLNEDEKLARRKLYLGLKKQEEIFNDRRNNYSFNTLIAWCMETTNAYEKINNDQLNTEFFYVTLNLLEPFIPHLAWELSSRFFELKNLYDFTIDQRALELECINYGVTINGKMRAQISVDKQHNTKDNVIALAKSHVVNWLKDAEIINIIFVPNKIVNIVIKAK</sequence>
<proteinExistence type="inferred from homology"/>
<dbReference type="SUPFAM" id="SSF52374">
    <property type="entry name" value="Nucleotidylyl transferase"/>
    <property type="match status" value="1"/>
</dbReference>
<dbReference type="GO" id="GO:0005524">
    <property type="term" value="F:ATP binding"/>
    <property type="evidence" value="ECO:0007669"/>
    <property type="project" value="UniProtKB-KW"/>
</dbReference>
<dbReference type="KEGG" id="mphi:EG856_01145"/>
<evidence type="ECO:0000256" key="5">
    <source>
        <dbReference type="ARBA" id="ARBA00022741"/>
    </source>
</evidence>
<dbReference type="Gene3D" id="3.10.20.590">
    <property type="match status" value="1"/>
</dbReference>
<gene>
    <name evidence="12" type="ORF">EG856_01145</name>
</gene>
<dbReference type="Pfam" id="PF00133">
    <property type="entry name" value="tRNA-synt_1"/>
    <property type="match status" value="1"/>
</dbReference>
<evidence type="ECO:0000256" key="6">
    <source>
        <dbReference type="ARBA" id="ARBA00022840"/>
    </source>
</evidence>
<evidence type="ECO:0000256" key="8">
    <source>
        <dbReference type="ARBA" id="ARBA00023146"/>
    </source>
</evidence>
<keyword evidence="5 10" id="KW-0547">Nucleotide-binding</keyword>
<dbReference type="Gene3D" id="3.40.50.620">
    <property type="entry name" value="HUPs"/>
    <property type="match status" value="2"/>
</dbReference>
<keyword evidence="13" id="KW-1185">Reference proteome</keyword>
<keyword evidence="4 10" id="KW-0436">Ligase</keyword>
<dbReference type="SUPFAM" id="SSF47323">
    <property type="entry name" value="Anticodon-binding domain of a subclass of class I aminoacyl-tRNA synthetases"/>
    <property type="match status" value="1"/>
</dbReference>
<evidence type="ECO:0000256" key="3">
    <source>
        <dbReference type="ARBA" id="ARBA00022490"/>
    </source>
</evidence>
<evidence type="ECO:0000313" key="13">
    <source>
        <dbReference type="Proteomes" id="UP000289326"/>
    </source>
</evidence>
<keyword evidence="7 10" id="KW-0648">Protein biosynthesis</keyword>
<dbReference type="RefSeq" id="WP_130429310.1">
    <property type="nucleotide sequence ID" value="NZ_CP034841.1"/>
</dbReference>
<dbReference type="AlphaFoldDB" id="A0A4V0ZAF6"/>
<evidence type="ECO:0000313" key="12">
    <source>
        <dbReference type="EMBL" id="QBF34532.1"/>
    </source>
</evidence>
<keyword evidence="6 10" id="KW-0067">ATP-binding</keyword>
<dbReference type="InterPro" id="IPR002302">
    <property type="entry name" value="Leu-tRNA-ligase"/>
</dbReference>
<name>A0A4V0ZAF6_9BACT</name>
<feature type="domain" description="Aminoacyl-tRNA synthetase class Ia" evidence="11">
    <location>
        <begin position="16"/>
        <end position="585"/>
    </location>
</feature>
<dbReference type="PANTHER" id="PTHR43740:SF2">
    <property type="entry name" value="LEUCINE--TRNA LIGASE, MITOCHONDRIAL"/>
    <property type="match status" value="1"/>
</dbReference>
<comment type="similarity">
    <text evidence="1 10">Belongs to the class-I aminoacyl-tRNA synthetase family.</text>
</comment>
<dbReference type="GO" id="GO:0004823">
    <property type="term" value="F:leucine-tRNA ligase activity"/>
    <property type="evidence" value="ECO:0007669"/>
    <property type="project" value="UniProtKB-EC"/>
</dbReference>
<keyword evidence="3" id="KW-0963">Cytoplasm</keyword>
<evidence type="ECO:0000256" key="10">
    <source>
        <dbReference type="RuleBase" id="RU363035"/>
    </source>
</evidence>
<protein>
    <recommendedName>
        <fullName evidence="2">leucine--tRNA ligase</fullName>
        <ecNumber evidence="2">6.1.1.4</ecNumber>
    </recommendedName>
    <alternativeName>
        <fullName evidence="9">Leucyl-tRNA synthetase</fullName>
    </alternativeName>
</protein>
<evidence type="ECO:0000256" key="2">
    <source>
        <dbReference type="ARBA" id="ARBA00013164"/>
    </source>
</evidence>
<keyword evidence="8 10" id="KW-0030">Aminoacyl-tRNA synthetase</keyword>
<dbReference type="InterPro" id="IPR002300">
    <property type="entry name" value="aa-tRNA-synth_Ia"/>
</dbReference>
<evidence type="ECO:0000259" key="11">
    <source>
        <dbReference type="Pfam" id="PF00133"/>
    </source>
</evidence>
<dbReference type="PANTHER" id="PTHR43740">
    <property type="entry name" value="LEUCYL-TRNA SYNTHETASE"/>
    <property type="match status" value="1"/>
</dbReference>
<evidence type="ECO:0000256" key="4">
    <source>
        <dbReference type="ARBA" id="ARBA00022598"/>
    </source>
</evidence>
<dbReference type="Proteomes" id="UP000289326">
    <property type="component" value="Chromosome"/>
</dbReference>
<dbReference type="GO" id="GO:0005829">
    <property type="term" value="C:cytosol"/>
    <property type="evidence" value="ECO:0007669"/>
    <property type="project" value="TreeGrafter"/>
</dbReference>
<dbReference type="InterPro" id="IPR009080">
    <property type="entry name" value="tRNAsynth_Ia_anticodon-bd"/>
</dbReference>
<evidence type="ECO:0000256" key="9">
    <source>
        <dbReference type="ARBA" id="ARBA00030520"/>
    </source>
</evidence>
<dbReference type="OrthoDB" id="9810365at2"/>
<evidence type="ECO:0000256" key="1">
    <source>
        <dbReference type="ARBA" id="ARBA00005594"/>
    </source>
</evidence>
<dbReference type="PRINTS" id="PR00985">
    <property type="entry name" value="TRNASYNTHLEU"/>
</dbReference>
<dbReference type="Gene3D" id="1.10.730.10">
    <property type="entry name" value="Isoleucyl-tRNA Synthetase, Domain 1"/>
    <property type="match status" value="2"/>
</dbReference>
<dbReference type="CDD" id="cd00812">
    <property type="entry name" value="LeuRS_core"/>
    <property type="match status" value="1"/>
</dbReference>